<gene>
    <name evidence="2" type="ORF">HNQ64_000758</name>
</gene>
<feature type="region of interest" description="Disordered" evidence="1">
    <location>
        <begin position="1"/>
        <end position="49"/>
    </location>
</feature>
<feature type="compositionally biased region" description="Basic and acidic residues" evidence="1">
    <location>
        <begin position="7"/>
        <end position="22"/>
    </location>
</feature>
<evidence type="ECO:0000313" key="3">
    <source>
        <dbReference type="Proteomes" id="UP000534294"/>
    </source>
</evidence>
<sequence>MSSIRNPQEKKRLSYNRDHYNRNGENNKSWRKKKPLKKRSSRKSFRKTSNDLVKVVADGNDAPVNAAKKLGDLCQSKVLDWGSIHLREFVTNRKEMRQERSQSDK</sequence>
<evidence type="ECO:0000313" key="2">
    <source>
        <dbReference type="EMBL" id="MBB5036524.1"/>
    </source>
</evidence>
<dbReference type="AlphaFoldDB" id="A0A7W7YI35"/>
<protein>
    <submittedName>
        <fullName evidence="2">Uncharacterized protein</fullName>
    </submittedName>
</protein>
<comment type="caution">
    <text evidence="2">The sequence shown here is derived from an EMBL/GenBank/DDBJ whole genome shotgun (WGS) entry which is preliminary data.</text>
</comment>
<dbReference type="EMBL" id="JACHIF010000001">
    <property type="protein sequence ID" value="MBB5036524.1"/>
    <property type="molecule type" value="Genomic_DNA"/>
</dbReference>
<dbReference type="Proteomes" id="UP000534294">
    <property type="component" value="Unassembled WGS sequence"/>
</dbReference>
<proteinExistence type="predicted"/>
<name>A0A7W7YI35_9BACT</name>
<dbReference type="RefSeq" id="WP_184205464.1">
    <property type="nucleotide sequence ID" value="NZ_JACHIF010000001.1"/>
</dbReference>
<keyword evidence="3" id="KW-1185">Reference proteome</keyword>
<feature type="compositionally biased region" description="Basic residues" evidence="1">
    <location>
        <begin position="29"/>
        <end position="46"/>
    </location>
</feature>
<evidence type="ECO:0000256" key="1">
    <source>
        <dbReference type="SAM" id="MobiDB-lite"/>
    </source>
</evidence>
<accession>A0A7W7YI35</accession>
<organism evidence="2 3">
    <name type="scientific">Prosthecobacter dejongeii</name>
    <dbReference type="NCBI Taxonomy" id="48465"/>
    <lineage>
        <taxon>Bacteria</taxon>
        <taxon>Pseudomonadati</taxon>
        <taxon>Verrucomicrobiota</taxon>
        <taxon>Verrucomicrobiia</taxon>
        <taxon>Verrucomicrobiales</taxon>
        <taxon>Verrucomicrobiaceae</taxon>
        <taxon>Prosthecobacter</taxon>
    </lineage>
</organism>
<reference evidence="2 3" key="1">
    <citation type="submission" date="2020-08" db="EMBL/GenBank/DDBJ databases">
        <title>Genomic Encyclopedia of Type Strains, Phase IV (KMG-IV): sequencing the most valuable type-strain genomes for metagenomic binning, comparative biology and taxonomic classification.</title>
        <authorList>
            <person name="Goeker M."/>
        </authorList>
    </citation>
    <scope>NUCLEOTIDE SEQUENCE [LARGE SCALE GENOMIC DNA]</scope>
    <source>
        <strain evidence="2 3">DSM 12251</strain>
    </source>
</reference>